<keyword evidence="3" id="KW-1185">Reference proteome</keyword>
<sequence length="203" mass="21719">MFKHLFSAVLFLLATGCTNSPSTAHQEQSNSPVLGVAHSFEQAVQQAHSTPLPINRGLFPERWAIGATDPRLDVGQSLGHYRVFDFQLRKGQTYVINVISMCNNLCFGFSKTILKPRLAVVDTQGNVVADHLAGQNPLTVEWTGVAPADGKYFLVVAADNQTPGATVLTVNAPVPGHTAMTVPVGMASAPYGKVIAYVEFPDG</sequence>
<evidence type="ECO:0000313" key="2">
    <source>
        <dbReference type="EMBL" id="ONH44891.1"/>
    </source>
</evidence>
<dbReference type="GeneID" id="57373660"/>
<evidence type="ECO:0000313" key="3">
    <source>
        <dbReference type="Proteomes" id="UP000188559"/>
    </source>
</evidence>
<keyword evidence="1" id="KW-0732">Signal</keyword>
<dbReference type="Proteomes" id="UP000188559">
    <property type="component" value="Unassembled WGS sequence"/>
</dbReference>
<comment type="caution">
    <text evidence="2">The sequence shown here is derived from an EMBL/GenBank/DDBJ whole genome shotgun (WGS) entry which is preliminary data.</text>
</comment>
<feature type="chain" id="PRO_5010713917" evidence="1">
    <location>
        <begin position="25"/>
        <end position="203"/>
    </location>
</feature>
<name>A0A1V2JJS3_PSEAZ</name>
<protein>
    <submittedName>
        <fullName evidence="2">Uncharacterized protein</fullName>
    </submittedName>
</protein>
<dbReference type="OrthoDB" id="6864997at2"/>
<feature type="signal peptide" evidence="1">
    <location>
        <begin position="1"/>
        <end position="24"/>
    </location>
</feature>
<dbReference type="AlphaFoldDB" id="A0A1V2JJS3"/>
<dbReference type="RefSeq" id="WP_071495843.1">
    <property type="nucleotide sequence ID" value="NZ_LT629702.1"/>
</dbReference>
<accession>A0A1V2JJS3</accession>
<dbReference type="EMBL" id="MNPV01000004">
    <property type="protein sequence ID" value="ONH44891.1"/>
    <property type="molecule type" value="Genomic_DNA"/>
</dbReference>
<organism evidence="2 3">
    <name type="scientific">Pseudomonas azotoformans</name>
    <dbReference type="NCBI Taxonomy" id="47878"/>
    <lineage>
        <taxon>Bacteria</taxon>
        <taxon>Pseudomonadati</taxon>
        <taxon>Pseudomonadota</taxon>
        <taxon>Gammaproteobacteria</taxon>
        <taxon>Pseudomonadales</taxon>
        <taxon>Pseudomonadaceae</taxon>
        <taxon>Pseudomonas</taxon>
    </lineage>
</organism>
<reference evidence="2 3" key="1">
    <citation type="submission" date="2016-10" db="EMBL/GenBank/DDBJ databases">
        <title>Pseudomonas lactis sp. nov. and Pseudomonas paralactis sp. nov., isolated from bovine raw milk.</title>
        <authorList>
            <person name="Von Neubeck M."/>
            <person name="Huptas C."/>
            <person name="Glueck C."/>
            <person name="Krewinkel M."/>
            <person name="Stoeckel M."/>
            <person name="Stressler T."/>
            <person name="Fischer L."/>
            <person name="Hinrichs J."/>
            <person name="Scherer S."/>
            <person name="Wenning M."/>
        </authorList>
    </citation>
    <scope>NUCLEOTIDE SEQUENCE [LARGE SCALE GENOMIC DNA]</scope>
    <source>
        <strain evidence="2 3">DSM 18862</strain>
    </source>
</reference>
<dbReference type="Gene3D" id="2.60.120.380">
    <property type="match status" value="1"/>
</dbReference>
<proteinExistence type="predicted"/>
<dbReference type="PROSITE" id="PS51257">
    <property type="entry name" value="PROKAR_LIPOPROTEIN"/>
    <property type="match status" value="1"/>
</dbReference>
<evidence type="ECO:0000256" key="1">
    <source>
        <dbReference type="SAM" id="SignalP"/>
    </source>
</evidence>
<gene>
    <name evidence="2" type="ORF">BLL37_16345</name>
</gene>